<dbReference type="PANTHER" id="PTHR48022:SF2">
    <property type="entry name" value="PLASTIDIC GLUCOSE TRANSPORTER 4"/>
    <property type="match status" value="1"/>
</dbReference>
<dbReference type="Proteomes" id="UP000193467">
    <property type="component" value="Unassembled WGS sequence"/>
</dbReference>
<comment type="similarity">
    <text evidence="2">Belongs to the major facilitator superfamily. Sugar transporter (TC 2.A.1.1) family.</text>
</comment>
<evidence type="ECO:0000256" key="2">
    <source>
        <dbReference type="ARBA" id="ARBA00010992"/>
    </source>
</evidence>
<dbReference type="InterPro" id="IPR050360">
    <property type="entry name" value="MFS_Sugar_Transporters"/>
</dbReference>
<keyword evidence="3 6" id="KW-0812">Transmembrane</keyword>
<sequence length="483" mass="52822">MKLTDFALRSDGYQVNLNGSIIVNKGFIAQFGTIRAADGTLSLNPQYVSVWGGMQSVGQVIGMTSLSFVSDFFGRKATLYSIWLIMALSVVIECVAVNWSQWLGAKILAGVGVGGMQGALPMYISEIAPVQLRGALINAYSAWFVFGQFLAPLILQTQNKTHPMEFRTPIYSQWAMIAVLLVLWVFLPESPWWLASKGKDARGKAALHRINGGVQQYDVDAEWEIMLATIEHERLEAEKLKTGSFIEIFKGTNGWRTLIACWPKCCQQLTGLSLVNSYSTYFFSLAGNKDPFRVTVILACVQIASIIAVSLYTDTGRRQATVWGYAIAAVSVLAIGIIGTQNYTSSALGSLLIFFACSCIFFNTASGAIGYVYLAEIPTQRWRARTSGFGAAIGASFGVCFSFSVPIMLKGAPKWGVKTGFFFGATGLIATAIAWYILPETAQRSTAEIDELFEKKVPPRQFKGYETDVQIAWKAEQARAGSV</sequence>
<feature type="transmembrane region" description="Helical" evidence="6">
    <location>
        <begin position="168"/>
        <end position="187"/>
    </location>
</feature>
<dbReference type="GO" id="GO:0005351">
    <property type="term" value="F:carbohydrate:proton symporter activity"/>
    <property type="evidence" value="ECO:0007669"/>
    <property type="project" value="TreeGrafter"/>
</dbReference>
<feature type="transmembrane region" description="Helical" evidence="6">
    <location>
        <begin position="421"/>
        <end position="438"/>
    </location>
</feature>
<feature type="transmembrane region" description="Helical" evidence="6">
    <location>
        <begin position="292"/>
        <end position="313"/>
    </location>
</feature>
<keyword evidence="5 6" id="KW-0472">Membrane</keyword>
<dbReference type="InterPro" id="IPR005829">
    <property type="entry name" value="Sugar_transporter_CS"/>
</dbReference>
<feature type="domain" description="Major facilitator superfamily (MFS) profile" evidence="7">
    <location>
        <begin position="1"/>
        <end position="442"/>
    </location>
</feature>
<dbReference type="Pfam" id="PF00083">
    <property type="entry name" value="Sugar_tr"/>
    <property type="match status" value="1"/>
</dbReference>
<dbReference type="PANTHER" id="PTHR48022">
    <property type="entry name" value="PLASTIDIC GLUCOSE TRANSPORTER 4"/>
    <property type="match status" value="1"/>
</dbReference>
<keyword evidence="4 6" id="KW-1133">Transmembrane helix</keyword>
<keyword evidence="8" id="KW-0813">Transport</keyword>
<dbReference type="InterPro" id="IPR036259">
    <property type="entry name" value="MFS_trans_sf"/>
</dbReference>
<evidence type="ECO:0000256" key="3">
    <source>
        <dbReference type="ARBA" id="ARBA00022692"/>
    </source>
</evidence>
<dbReference type="Gene3D" id="1.20.1250.20">
    <property type="entry name" value="MFS general substrate transporter like domains"/>
    <property type="match status" value="1"/>
</dbReference>
<evidence type="ECO:0000313" key="9">
    <source>
        <dbReference type="Proteomes" id="UP000193467"/>
    </source>
</evidence>
<gene>
    <name evidence="8" type="ORF">BCR35DRAFT_295885</name>
</gene>
<dbReference type="GO" id="GO:0016020">
    <property type="term" value="C:membrane"/>
    <property type="evidence" value="ECO:0007669"/>
    <property type="project" value="UniProtKB-SubCell"/>
</dbReference>
<dbReference type="InterPro" id="IPR005828">
    <property type="entry name" value="MFS_sugar_transport-like"/>
</dbReference>
<dbReference type="EMBL" id="MCGR01000079">
    <property type="protein sequence ID" value="ORY58349.1"/>
    <property type="molecule type" value="Genomic_DNA"/>
</dbReference>
<evidence type="ECO:0000313" key="8">
    <source>
        <dbReference type="EMBL" id="ORY58349.1"/>
    </source>
</evidence>
<dbReference type="PROSITE" id="PS00216">
    <property type="entry name" value="SUGAR_TRANSPORT_1"/>
    <property type="match status" value="1"/>
</dbReference>
<comment type="subcellular location">
    <subcellularLocation>
        <location evidence="1">Membrane</location>
        <topology evidence="1">Multi-pass membrane protein</topology>
    </subcellularLocation>
</comment>
<feature type="transmembrane region" description="Helical" evidence="6">
    <location>
        <begin position="386"/>
        <end position="409"/>
    </location>
</feature>
<feature type="transmembrane region" description="Helical" evidence="6">
    <location>
        <begin position="107"/>
        <end position="124"/>
    </location>
</feature>
<keyword evidence="8" id="KW-0762">Sugar transport</keyword>
<evidence type="ECO:0000256" key="5">
    <source>
        <dbReference type="ARBA" id="ARBA00023136"/>
    </source>
</evidence>
<feature type="transmembrane region" description="Helical" evidence="6">
    <location>
        <begin position="351"/>
        <end position="374"/>
    </location>
</feature>
<evidence type="ECO:0000256" key="1">
    <source>
        <dbReference type="ARBA" id="ARBA00004141"/>
    </source>
</evidence>
<dbReference type="PROSITE" id="PS50850">
    <property type="entry name" value="MFS"/>
    <property type="match status" value="1"/>
</dbReference>
<feature type="transmembrane region" description="Helical" evidence="6">
    <location>
        <begin position="320"/>
        <end position="339"/>
    </location>
</feature>
<dbReference type="OrthoDB" id="2534855at2759"/>
<comment type="caution">
    <text evidence="8">The sequence shown here is derived from an EMBL/GenBank/DDBJ whole genome shotgun (WGS) entry which is preliminary data.</text>
</comment>
<proteinExistence type="inferred from homology"/>
<evidence type="ECO:0000259" key="7">
    <source>
        <dbReference type="PROSITE" id="PS50850"/>
    </source>
</evidence>
<dbReference type="PROSITE" id="PS00217">
    <property type="entry name" value="SUGAR_TRANSPORT_2"/>
    <property type="match status" value="1"/>
</dbReference>
<protein>
    <submittedName>
        <fullName evidence="8">Sugar transporter</fullName>
    </submittedName>
</protein>
<dbReference type="InParanoid" id="A0A1Y2DGI4"/>
<evidence type="ECO:0000256" key="6">
    <source>
        <dbReference type="SAM" id="Phobius"/>
    </source>
</evidence>
<accession>A0A1Y2DGI4</accession>
<dbReference type="AlphaFoldDB" id="A0A1Y2DGI4"/>
<keyword evidence="9" id="KW-1185">Reference proteome</keyword>
<name>A0A1Y2DGI4_9BASI</name>
<feature type="transmembrane region" description="Helical" evidence="6">
    <location>
        <begin position="80"/>
        <end position="100"/>
    </location>
</feature>
<organism evidence="8 9">
    <name type="scientific">Leucosporidium creatinivorum</name>
    <dbReference type="NCBI Taxonomy" id="106004"/>
    <lineage>
        <taxon>Eukaryota</taxon>
        <taxon>Fungi</taxon>
        <taxon>Dikarya</taxon>
        <taxon>Basidiomycota</taxon>
        <taxon>Pucciniomycotina</taxon>
        <taxon>Microbotryomycetes</taxon>
        <taxon>Leucosporidiales</taxon>
        <taxon>Leucosporidium</taxon>
    </lineage>
</organism>
<reference evidence="8 9" key="1">
    <citation type="submission" date="2016-07" db="EMBL/GenBank/DDBJ databases">
        <title>Pervasive Adenine N6-methylation of Active Genes in Fungi.</title>
        <authorList>
            <consortium name="DOE Joint Genome Institute"/>
            <person name="Mondo S.J."/>
            <person name="Dannebaum R.O."/>
            <person name="Kuo R.C."/>
            <person name="Labutti K."/>
            <person name="Haridas S."/>
            <person name="Kuo A."/>
            <person name="Salamov A."/>
            <person name="Ahrendt S.R."/>
            <person name="Lipzen A."/>
            <person name="Sullivan W."/>
            <person name="Andreopoulos W.B."/>
            <person name="Clum A."/>
            <person name="Lindquist E."/>
            <person name="Daum C."/>
            <person name="Ramamoorthy G.K."/>
            <person name="Gryganskyi A."/>
            <person name="Culley D."/>
            <person name="Magnuson J.K."/>
            <person name="James T.Y."/>
            <person name="O'Malley M.A."/>
            <person name="Stajich J.E."/>
            <person name="Spatafora J.W."/>
            <person name="Visel A."/>
            <person name="Grigoriev I.V."/>
        </authorList>
    </citation>
    <scope>NUCLEOTIDE SEQUENCE [LARGE SCALE GENOMIC DNA]</scope>
    <source>
        <strain evidence="8 9">62-1032</strain>
    </source>
</reference>
<dbReference type="InterPro" id="IPR020846">
    <property type="entry name" value="MFS_dom"/>
</dbReference>
<dbReference type="SUPFAM" id="SSF103473">
    <property type="entry name" value="MFS general substrate transporter"/>
    <property type="match status" value="1"/>
</dbReference>
<feature type="transmembrane region" description="Helical" evidence="6">
    <location>
        <begin position="136"/>
        <end position="156"/>
    </location>
</feature>
<evidence type="ECO:0000256" key="4">
    <source>
        <dbReference type="ARBA" id="ARBA00022989"/>
    </source>
</evidence>